<dbReference type="GO" id="GO:0043590">
    <property type="term" value="C:bacterial nucleoid"/>
    <property type="evidence" value="ECO:0007669"/>
    <property type="project" value="TreeGrafter"/>
</dbReference>
<accession>A0A7G9G5Y2</accession>
<keyword evidence="3 4" id="KW-0234">DNA repair</keyword>
<dbReference type="KEGG" id="qdo:H9Q78_03405"/>
<comment type="function">
    <text evidence="4">Involved in DNA repair and RecF pathway recombination.</text>
</comment>
<organism evidence="6 7">
    <name type="scientific">Qiania dongpingensis</name>
    <dbReference type="NCBI Taxonomy" id="2763669"/>
    <lineage>
        <taxon>Bacteria</taxon>
        <taxon>Bacillati</taxon>
        <taxon>Bacillota</taxon>
        <taxon>Clostridia</taxon>
        <taxon>Lachnospirales</taxon>
        <taxon>Lachnospiraceae</taxon>
        <taxon>Qiania</taxon>
    </lineage>
</organism>
<dbReference type="InterPro" id="IPR022572">
    <property type="entry name" value="DNA_rep/recomb_RecO_N"/>
</dbReference>
<dbReference type="Gene3D" id="2.40.50.140">
    <property type="entry name" value="Nucleic acid-binding proteins"/>
    <property type="match status" value="1"/>
</dbReference>
<dbReference type="PANTHER" id="PTHR33991:SF1">
    <property type="entry name" value="DNA REPAIR PROTEIN RECO"/>
    <property type="match status" value="1"/>
</dbReference>
<evidence type="ECO:0000256" key="4">
    <source>
        <dbReference type="HAMAP-Rule" id="MF_00201"/>
    </source>
</evidence>
<dbReference type="HAMAP" id="MF_00201">
    <property type="entry name" value="RecO"/>
    <property type="match status" value="1"/>
</dbReference>
<dbReference type="RefSeq" id="WP_249303605.1">
    <property type="nucleotide sequence ID" value="NZ_CP060634.1"/>
</dbReference>
<gene>
    <name evidence="4 6" type="primary">recO</name>
    <name evidence="6" type="ORF">H9Q78_03405</name>
</gene>
<dbReference type="SUPFAM" id="SSF50249">
    <property type="entry name" value="Nucleic acid-binding proteins"/>
    <property type="match status" value="1"/>
</dbReference>
<feature type="domain" description="DNA replication/recombination mediator RecO N-terminal" evidence="5">
    <location>
        <begin position="15"/>
        <end position="89"/>
    </location>
</feature>
<comment type="similarity">
    <text evidence="4">Belongs to the RecO family.</text>
</comment>
<evidence type="ECO:0000256" key="1">
    <source>
        <dbReference type="ARBA" id="ARBA00022763"/>
    </source>
</evidence>
<dbReference type="Proteomes" id="UP000515823">
    <property type="component" value="Chromosome"/>
</dbReference>
<dbReference type="AlphaFoldDB" id="A0A7G9G5Y2"/>
<dbReference type="InterPro" id="IPR003717">
    <property type="entry name" value="RecO"/>
</dbReference>
<dbReference type="EMBL" id="CP060634">
    <property type="protein sequence ID" value="QNM06214.1"/>
    <property type="molecule type" value="Genomic_DNA"/>
</dbReference>
<sequence>MERTFSDFGSDNLLKVTGLVLSAAPIGEYDKRVVILTRERGKLHAFAKGARRQNSPLISGTRPFCFGSFSLYEGRSSYTLKQLEITNYFEEVTSEVDYVYLGYYFLEFADYYSRENGDEFSTLKLLYQALRALSRESLDNRLVRLVYELRMMTMNGDFDGACFKGLGDAGRYAVDFIINTPVEKLFTFAVSGRVLAELTKAVAENKIRFLDREFKSEQVLNSINIILS</sequence>
<dbReference type="PANTHER" id="PTHR33991">
    <property type="entry name" value="DNA REPAIR PROTEIN RECO"/>
    <property type="match status" value="1"/>
</dbReference>
<proteinExistence type="inferred from homology"/>
<evidence type="ECO:0000259" key="5">
    <source>
        <dbReference type="Pfam" id="PF11967"/>
    </source>
</evidence>
<evidence type="ECO:0000256" key="2">
    <source>
        <dbReference type="ARBA" id="ARBA00023172"/>
    </source>
</evidence>
<protein>
    <recommendedName>
        <fullName evidence="4">DNA repair protein RecO</fullName>
    </recommendedName>
    <alternativeName>
        <fullName evidence="4">Recombination protein O</fullName>
    </alternativeName>
</protein>
<dbReference type="InterPro" id="IPR037278">
    <property type="entry name" value="ARFGAP/RecO"/>
</dbReference>
<evidence type="ECO:0000313" key="7">
    <source>
        <dbReference type="Proteomes" id="UP000515823"/>
    </source>
</evidence>
<dbReference type="Pfam" id="PF11967">
    <property type="entry name" value="RecO_N"/>
    <property type="match status" value="1"/>
</dbReference>
<dbReference type="SUPFAM" id="SSF57863">
    <property type="entry name" value="ArfGap/RecO-like zinc finger"/>
    <property type="match status" value="1"/>
</dbReference>
<keyword evidence="2 4" id="KW-0233">DNA recombination</keyword>
<evidence type="ECO:0000256" key="3">
    <source>
        <dbReference type="ARBA" id="ARBA00023204"/>
    </source>
</evidence>
<keyword evidence="1 4" id="KW-0227">DNA damage</keyword>
<name>A0A7G9G5Y2_9FIRM</name>
<dbReference type="NCBIfam" id="TIGR00613">
    <property type="entry name" value="reco"/>
    <property type="match status" value="1"/>
</dbReference>
<dbReference type="GO" id="GO:0006302">
    <property type="term" value="P:double-strand break repair"/>
    <property type="evidence" value="ECO:0007669"/>
    <property type="project" value="TreeGrafter"/>
</dbReference>
<evidence type="ECO:0000313" key="6">
    <source>
        <dbReference type="EMBL" id="QNM06214.1"/>
    </source>
</evidence>
<dbReference type="InterPro" id="IPR012340">
    <property type="entry name" value="NA-bd_OB-fold"/>
</dbReference>
<dbReference type="GO" id="GO:0006310">
    <property type="term" value="P:DNA recombination"/>
    <property type="evidence" value="ECO:0007669"/>
    <property type="project" value="UniProtKB-UniRule"/>
</dbReference>
<reference evidence="6 7" key="1">
    <citation type="submission" date="2020-08" db="EMBL/GenBank/DDBJ databases">
        <authorList>
            <person name="Liu C."/>
            <person name="Sun Q."/>
        </authorList>
    </citation>
    <scope>NUCLEOTIDE SEQUENCE [LARGE SCALE GENOMIC DNA]</scope>
    <source>
        <strain evidence="6 7">NSJ-38</strain>
    </source>
</reference>
<keyword evidence="7" id="KW-1185">Reference proteome</keyword>